<dbReference type="Proteomes" id="UP000789508">
    <property type="component" value="Unassembled WGS sequence"/>
</dbReference>
<keyword evidence="10" id="KW-1185">Reference proteome</keyword>
<dbReference type="GO" id="GO:0035269">
    <property type="term" value="P:protein O-linked glycosylation via mannose"/>
    <property type="evidence" value="ECO:0007669"/>
    <property type="project" value="TreeGrafter"/>
</dbReference>
<organism evidence="9 10">
    <name type="scientific">Ambispora leptoticha</name>
    <dbReference type="NCBI Taxonomy" id="144679"/>
    <lineage>
        <taxon>Eukaryota</taxon>
        <taxon>Fungi</taxon>
        <taxon>Fungi incertae sedis</taxon>
        <taxon>Mucoromycota</taxon>
        <taxon>Glomeromycotina</taxon>
        <taxon>Glomeromycetes</taxon>
        <taxon>Archaeosporales</taxon>
        <taxon>Ambisporaceae</taxon>
        <taxon>Ambispora</taxon>
    </lineage>
</organism>
<dbReference type="EMBL" id="CAJVPS010004178">
    <property type="protein sequence ID" value="CAG8600527.1"/>
    <property type="molecule type" value="Genomic_DNA"/>
</dbReference>
<evidence type="ECO:0000256" key="6">
    <source>
        <dbReference type="ARBA" id="ARBA00023180"/>
    </source>
</evidence>
<comment type="caution">
    <text evidence="9">The sequence shown here is derived from an EMBL/GenBank/DDBJ whole genome shotgun (WGS) entry which is preliminary data.</text>
</comment>
<evidence type="ECO:0000256" key="8">
    <source>
        <dbReference type="SAM" id="Phobius"/>
    </source>
</evidence>
<keyword evidence="5 8" id="KW-0472">Membrane</keyword>
<feature type="region of interest" description="Disordered" evidence="7">
    <location>
        <begin position="1"/>
        <end position="21"/>
    </location>
</feature>
<evidence type="ECO:0000256" key="1">
    <source>
        <dbReference type="ARBA" id="ARBA00004606"/>
    </source>
</evidence>
<keyword evidence="4 8" id="KW-1133">Transmembrane helix</keyword>
<evidence type="ECO:0000256" key="2">
    <source>
        <dbReference type="ARBA" id="ARBA00022692"/>
    </source>
</evidence>
<feature type="transmembrane region" description="Helical" evidence="8">
    <location>
        <begin position="37"/>
        <end position="55"/>
    </location>
</feature>
<keyword evidence="6" id="KW-0325">Glycoprotein</keyword>
<dbReference type="OrthoDB" id="3056235at2759"/>
<protein>
    <submittedName>
        <fullName evidence="9">7349_t:CDS:1</fullName>
    </submittedName>
</protein>
<dbReference type="InterPro" id="IPR051292">
    <property type="entry name" value="Xyl/GlcA_transferase"/>
</dbReference>
<dbReference type="GO" id="GO:0015020">
    <property type="term" value="F:glucuronosyltransferase activity"/>
    <property type="evidence" value="ECO:0007669"/>
    <property type="project" value="TreeGrafter"/>
</dbReference>
<dbReference type="AlphaFoldDB" id="A0A9N9CG27"/>
<evidence type="ECO:0000313" key="9">
    <source>
        <dbReference type="EMBL" id="CAG8600527.1"/>
    </source>
</evidence>
<keyword evidence="3" id="KW-0735">Signal-anchor</keyword>
<dbReference type="PANTHER" id="PTHR12270:SF25">
    <property type="entry name" value="GLYCOSYLTRANSFERASE-LIKE PROTEIN LARGE"/>
    <property type="match status" value="1"/>
</dbReference>
<dbReference type="GO" id="GO:0042285">
    <property type="term" value="F:xylosyltransferase activity"/>
    <property type="evidence" value="ECO:0007669"/>
    <property type="project" value="TreeGrafter"/>
</dbReference>
<dbReference type="GO" id="GO:0016020">
    <property type="term" value="C:membrane"/>
    <property type="evidence" value="ECO:0007669"/>
    <property type="project" value="UniProtKB-SubCell"/>
</dbReference>
<evidence type="ECO:0000256" key="3">
    <source>
        <dbReference type="ARBA" id="ARBA00022968"/>
    </source>
</evidence>
<reference evidence="9" key="1">
    <citation type="submission" date="2021-06" db="EMBL/GenBank/DDBJ databases">
        <authorList>
            <person name="Kallberg Y."/>
            <person name="Tangrot J."/>
            <person name="Rosling A."/>
        </authorList>
    </citation>
    <scope>NUCLEOTIDE SEQUENCE</scope>
    <source>
        <strain evidence="9">FL130A</strain>
    </source>
</reference>
<evidence type="ECO:0000256" key="5">
    <source>
        <dbReference type="ARBA" id="ARBA00023136"/>
    </source>
</evidence>
<sequence>MLSIFSNTLSLTPSSSPRSSTTTNFMRWLWRSKASRLFILVYLTFSVVFSFTQLLRYSSQQLVLMSKPQKRWPAILSRTYDTKGMSPLHEIENKVRFNKMHSKMPRSYTDSVTPYYLRAYNTPEADDVSAMAFVTENRLEDLLRLAEMWQGPISATFHLPAKSINETDPAVRKTLLNLKNTFTKNSILRRNVDVHLVAGLISTKNPEILPRPTNFHSNVARFFARSDFVMYLDHDTWPSSNTRTIIRNYKHLLEQNDVIILPTFIFTENATTYEFPDKHAELLSFVKGGLMGLQDDGWELGSGPTSFESWANGELYSIEEYELHYRPNFVSKKGGSMPWCTERFDDNKAACLYQLYITGSELWVIPDAFLIRHHLNPNSHLLKPNESKWAKGLNSRMYTKYHREACIHYTRQMVMAGEWGTKKAQHLKHECNRVLINWGKGLIEGI</sequence>
<dbReference type="Pfam" id="PF13896">
    <property type="entry name" value="Glyco_transf_49"/>
    <property type="match status" value="2"/>
</dbReference>
<keyword evidence="2 8" id="KW-0812">Transmembrane</keyword>
<dbReference type="PANTHER" id="PTHR12270">
    <property type="entry name" value="GLYCOSYLTRANSFERASE-RELATED"/>
    <property type="match status" value="1"/>
</dbReference>
<comment type="subcellular location">
    <subcellularLocation>
        <location evidence="1">Membrane</location>
        <topology evidence="1">Single-pass type II membrane protein</topology>
    </subcellularLocation>
</comment>
<name>A0A9N9CG27_9GLOM</name>
<evidence type="ECO:0000256" key="7">
    <source>
        <dbReference type="SAM" id="MobiDB-lite"/>
    </source>
</evidence>
<gene>
    <name evidence="9" type="ORF">ALEPTO_LOCUS8123</name>
</gene>
<evidence type="ECO:0000256" key="4">
    <source>
        <dbReference type="ARBA" id="ARBA00022989"/>
    </source>
</evidence>
<accession>A0A9N9CG27</accession>
<evidence type="ECO:0000313" key="10">
    <source>
        <dbReference type="Proteomes" id="UP000789508"/>
    </source>
</evidence>
<proteinExistence type="predicted"/>